<dbReference type="EMBL" id="QBML01000038">
    <property type="protein sequence ID" value="PZO36656.1"/>
    <property type="molecule type" value="Genomic_DNA"/>
</dbReference>
<evidence type="ECO:0000313" key="3">
    <source>
        <dbReference type="Proteomes" id="UP000249467"/>
    </source>
</evidence>
<organism evidence="2 3">
    <name type="scientific">Pseudanabaena frigida</name>
    <dbReference type="NCBI Taxonomy" id="945775"/>
    <lineage>
        <taxon>Bacteria</taxon>
        <taxon>Bacillati</taxon>
        <taxon>Cyanobacteriota</taxon>
        <taxon>Cyanophyceae</taxon>
        <taxon>Pseudanabaenales</taxon>
        <taxon>Pseudanabaenaceae</taxon>
        <taxon>Pseudanabaena</taxon>
    </lineage>
</organism>
<protein>
    <recommendedName>
        <fullName evidence="1">N-acetyltransferase domain-containing protein</fullName>
    </recommendedName>
</protein>
<dbReference type="InterPro" id="IPR016181">
    <property type="entry name" value="Acyl_CoA_acyltransferase"/>
</dbReference>
<dbReference type="PROSITE" id="PS51186">
    <property type="entry name" value="GNAT"/>
    <property type="match status" value="1"/>
</dbReference>
<dbReference type="CDD" id="cd04301">
    <property type="entry name" value="NAT_SF"/>
    <property type="match status" value="1"/>
</dbReference>
<accession>A0A2W4VWA2</accession>
<feature type="domain" description="N-acetyltransferase" evidence="1">
    <location>
        <begin position="1"/>
        <end position="82"/>
    </location>
</feature>
<dbReference type="SUPFAM" id="SSF55729">
    <property type="entry name" value="Acyl-CoA N-acyltransferases (Nat)"/>
    <property type="match status" value="1"/>
</dbReference>
<dbReference type="InterPro" id="IPR000182">
    <property type="entry name" value="GNAT_dom"/>
</dbReference>
<reference evidence="2 3" key="1">
    <citation type="submission" date="2018-04" db="EMBL/GenBank/DDBJ databases">
        <authorList>
            <person name="Go L.Y."/>
            <person name="Mitchell J.A."/>
        </authorList>
    </citation>
    <scope>NUCLEOTIDE SEQUENCE [LARGE SCALE GENOMIC DNA]</scope>
    <source>
        <strain evidence="2">ULC066bin1</strain>
    </source>
</reference>
<evidence type="ECO:0000259" key="1">
    <source>
        <dbReference type="PROSITE" id="PS51186"/>
    </source>
</evidence>
<dbReference type="AlphaFoldDB" id="A0A2W4VWA2"/>
<dbReference type="Pfam" id="PF00583">
    <property type="entry name" value="Acetyltransf_1"/>
    <property type="match status" value="1"/>
</dbReference>
<name>A0A2W4VWA2_9CYAN</name>
<proteinExistence type="predicted"/>
<dbReference type="GO" id="GO:0016747">
    <property type="term" value="F:acyltransferase activity, transferring groups other than amino-acyl groups"/>
    <property type="evidence" value="ECO:0007669"/>
    <property type="project" value="InterPro"/>
</dbReference>
<comment type="caution">
    <text evidence="2">The sequence shown here is derived from an EMBL/GenBank/DDBJ whole genome shotgun (WGS) entry which is preliminary data.</text>
</comment>
<gene>
    <name evidence="2" type="ORF">DCF19_20840</name>
</gene>
<evidence type="ECO:0000313" key="2">
    <source>
        <dbReference type="EMBL" id="PZO36656.1"/>
    </source>
</evidence>
<sequence length="83" mass="9976">MTLVLTIPKHRNLGYGKLLCKKIQDVSKDLGLKEIFLFTHTAETLYKRLNWQELERLKLNDRYIVIIKRILTMRIHLIKFLPK</sequence>
<dbReference type="Gene3D" id="3.40.630.30">
    <property type="match status" value="1"/>
</dbReference>
<dbReference type="Proteomes" id="UP000249467">
    <property type="component" value="Unassembled WGS sequence"/>
</dbReference>
<reference evidence="2 3" key="2">
    <citation type="submission" date="2018-06" db="EMBL/GenBank/DDBJ databases">
        <title>Metagenomic assembly of (sub)arctic Cyanobacteria and their associated microbiome from non-axenic cultures.</title>
        <authorList>
            <person name="Baurain D."/>
        </authorList>
    </citation>
    <scope>NUCLEOTIDE SEQUENCE [LARGE SCALE GENOMIC DNA]</scope>
    <source>
        <strain evidence="2">ULC066bin1</strain>
    </source>
</reference>